<dbReference type="PANTHER" id="PTHR22762">
    <property type="entry name" value="ALPHA-GLUCOSIDASE"/>
    <property type="match status" value="1"/>
</dbReference>
<evidence type="ECO:0000256" key="6">
    <source>
        <dbReference type="RuleBase" id="RU361185"/>
    </source>
</evidence>
<dbReference type="GO" id="GO:0090599">
    <property type="term" value="F:alpha-glucosidase activity"/>
    <property type="evidence" value="ECO:0007669"/>
    <property type="project" value="TreeGrafter"/>
</dbReference>
<dbReference type="Proteomes" id="UP000050525">
    <property type="component" value="Unassembled WGS sequence"/>
</dbReference>
<keyword evidence="5 6" id="KW-0326">Glycosidase</keyword>
<evidence type="ECO:0000256" key="5">
    <source>
        <dbReference type="ARBA" id="ARBA00023295"/>
    </source>
</evidence>
<dbReference type="AlphaFoldDB" id="A0A151P3V6"/>
<dbReference type="InterPro" id="IPR017853">
    <property type="entry name" value="GH"/>
</dbReference>
<proteinExistence type="inferred from homology"/>
<dbReference type="EMBL" id="AKHW03001131">
    <property type="protein sequence ID" value="KYO43741.1"/>
    <property type="molecule type" value="Genomic_DNA"/>
</dbReference>
<feature type="signal peptide" evidence="8">
    <location>
        <begin position="1"/>
        <end position="19"/>
    </location>
</feature>
<keyword evidence="3 6" id="KW-0378">Hydrolase</keyword>
<evidence type="ECO:0000256" key="1">
    <source>
        <dbReference type="ARBA" id="ARBA00007806"/>
    </source>
</evidence>
<dbReference type="STRING" id="8496.A0A151P3V6"/>
<reference evidence="10 11" key="1">
    <citation type="journal article" date="2012" name="Genome Biol.">
        <title>Sequencing three crocodilian genomes to illuminate the evolution of archosaurs and amniotes.</title>
        <authorList>
            <person name="St John J.A."/>
            <person name="Braun E.L."/>
            <person name="Isberg S.R."/>
            <person name="Miles L.G."/>
            <person name="Chong A.Y."/>
            <person name="Gongora J."/>
            <person name="Dalzell P."/>
            <person name="Moran C."/>
            <person name="Bed'hom B."/>
            <person name="Abzhanov A."/>
            <person name="Burgess S.C."/>
            <person name="Cooksey A.M."/>
            <person name="Castoe T.A."/>
            <person name="Crawford N.G."/>
            <person name="Densmore L.D."/>
            <person name="Drew J.C."/>
            <person name="Edwards S.V."/>
            <person name="Faircloth B.C."/>
            <person name="Fujita M.K."/>
            <person name="Greenwold M.J."/>
            <person name="Hoffmann F.G."/>
            <person name="Howard J.M."/>
            <person name="Iguchi T."/>
            <person name="Janes D.E."/>
            <person name="Khan S.Y."/>
            <person name="Kohno S."/>
            <person name="de Koning A.J."/>
            <person name="Lance S.L."/>
            <person name="McCarthy F.M."/>
            <person name="McCormack J.E."/>
            <person name="Merchant M.E."/>
            <person name="Peterson D.G."/>
            <person name="Pollock D.D."/>
            <person name="Pourmand N."/>
            <person name="Raney B.J."/>
            <person name="Roessler K.A."/>
            <person name="Sanford J.R."/>
            <person name="Sawyer R.H."/>
            <person name="Schmidt C.J."/>
            <person name="Triplett E.W."/>
            <person name="Tuberville T.D."/>
            <person name="Venegas-Anaya M."/>
            <person name="Howard J.T."/>
            <person name="Jarvis E.D."/>
            <person name="Guillette L.J.Jr."/>
            <person name="Glenn T.C."/>
            <person name="Green R.E."/>
            <person name="Ray D.A."/>
        </authorList>
    </citation>
    <scope>NUCLEOTIDE SEQUENCE [LARGE SCALE GENOMIC DNA]</scope>
    <source>
        <strain evidence="10">KSC_2009_1</strain>
    </source>
</reference>
<evidence type="ECO:0000259" key="9">
    <source>
        <dbReference type="Pfam" id="PF01055"/>
    </source>
</evidence>
<dbReference type="Gene3D" id="3.20.20.80">
    <property type="entry name" value="Glycosidases"/>
    <property type="match status" value="1"/>
</dbReference>
<accession>A0A151P3V6</accession>
<evidence type="ECO:0000313" key="10">
    <source>
        <dbReference type="EMBL" id="KYO43741.1"/>
    </source>
</evidence>
<protein>
    <recommendedName>
        <fullName evidence="9">Glycoside hydrolase family 31 TIM barrel domain-containing protein</fullName>
    </recommendedName>
</protein>
<gene>
    <name evidence="10" type="ORF">Y1Q_0020709</name>
</gene>
<evidence type="ECO:0000256" key="8">
    <source>
        <dbReference type="SAM" id="SignalP"/>
    </source>
</evidence>
<evidence type="ECO:0000256" key="2">
    <source>
        <dbReference type="ARBA" id="ARBA00022729"/>
    </source>
</evidence>
<feature type="region of interest" description="Disordered" evidence="7">
    <location>
        <begin position="187"/>
        <end position="229"/>
    </location>
</feature>
<dbReference type="Gene3D" id="2.60.40.1760">
    <property type="entry name" value="glycosyl hydrolase (family 31)"/>
    <property type="match status" value="1"/>
</dbReference>
<dbReference type="GO" id="GO:0006491">
    <property type="term" value="P:N-glycan processing"/>
    <property type="evidence" value="ECO:0007669"/>
    <property type="project" value="TreeGrafter"/>
</dbReference>
<keyword evidence="4" id="KW-0325">Glycoprotein</keyword>
<name>A0A151P3V6_ALLMI</name>
<organism evidence="10 11">
    <name type="scientific">Alligator mississippiensis</name>
    <name type="common">American alligator</name>
    <dbReference type="NCBI Taxonomy" id="8496"/>
    <lineage>
        <taxon>Eukaryota</taxon>
        <taxon>Metazoa</taxon>
        <taxon>Chordata</taxon>
        <taxon>Craniata</taxon>
        <taxon>Vertebrata</taxon>
        <taxon>Euteleostomi</taxon>
        <taxon>Archelosauria</taxon>
        <taxon>Archosauria</taxon>
        <taxon>Crocodylia</taxon>
        <taxon>Alligatoridae</taxon>
        <taxon>Alligatorinae</taxon>
        <taxon>Alligator</taxon>
    </lineage>
</organism>
<evidence type="ECO:0000256" key="7">
    <source>
        <dbReference type="SAM" id="MobiDB-lite"/>
    </source>
</evidence>
<feature type="domain" description="Glycoside hydrolase family 31 TIM barrel" evidence="9">
    <location>
        <begin position="105"/>
        <end position="180"/>
    </location>
</feature>
<dbReference type="CDD" id="cd14752">
    <property type="entry name" value="GH31_N"/>
    <property type="match status" value="1"/>
</dbReference>
<keyword evidence="11" id="KW-1185">Reference proteome</keyword>
<dbReference type="PROSITE" id="PS51257">
    <property type="entry name" value="PROKAR_LIPOPROTEIN"/>
    <property type="match status" value="1"/>
</dbReference>
<feature type="chain" id="PRO_5007586649" description="Glycoside hydrolase family 31 TIM barrel domain-containing protein" evidence="8">
    <location>
        <begin position="20"/>
        <end position="229"/>
    </location>
</feature>
<evidence type="ECO:0000256" key="4">
    <source>
        <dbReference type="ARBA" id="ARBA00023180"/>
    </source>
</evidence>
<evidence type="ECO:0000313" key="11">
    <source>
        <dbReference type="Proteomes" id="UP000050525"/>
    </source>
</evidence>
<dbReference type="GO" id="GO:0005975">
    <property type="term" value="P:carbohydrate metabolic process"/>
    <property type="evidence" value="ECO:0007669"/>
    <property type="project" value="InterPro"/>
</dbReference>
<keyword evidence="2 8" id="KW-0732">Signal</keyword>
<comment type="similarity">
    <text evidence="1 6">Belongs to the glycosyl hydrolase 31 family.</text>
</comment>
<comment type="caution">
    <text evidence="10">The sequence shown here is derived from an EMBL/GenBank/DDBJ whole genome shotgun (WGS) entry which is preliminary data.</text>
</comment>
<sequence length="229" mass="25151">MARPPWAWISRCRASSTSTASLSTLTTCACTPLRGGNRTASTTWTCSTGKTLFGKMLDYMQGGGETPQTDVRWMSESGIIDVFLMLGPTPADVFRQYTALTGTQALPPRFALAYHQSRWNYNDEADVAGVDEGFDTHDIPCDVLWLDIEHADGKRYFTWDPSKFPQPRAMLARLAAKGRKVRDCFPSNSASWGQRPFAPTPALQHTGTSSCQGPQGQGPIIPGHRHPQS</sequence>
<dbReference type="Pfam" id="PF01055">
    <property type="entry name" value="Glyco_hydro_31_2nd"/>
    <property type="match status" value="1"/>
</dbReference>
<feature type="compositionally biased region" description="Low complexity" evidence="7">
    <location>
        <begin position="212"/>
        <end position="222"/>
    </location>
</feature>
<dbReference type="SUPFAM" id="SSF51445">
    <property type="entry name" value="(Trans)glycosidases"/>
    <property type="match status" value="1"/>
</dbReference>
<dbReference type="InterPro" id="IPR000322">
    <property type="entry name" value="Glyco_hydro_31_TIM"/>
</dbReference>
<dbReference type="PANTHER" id="PTHR22762:SF54">
    <property type="entry name" value="BCDNA.GH04962"/>
    <property type="match status" value="1"/>
</dbReference>
<evidence type="ECO:0000256" key="3">
    <source>
        <dbReference type="ARBA" id="ARBA00022801"/>
    </source>
</evidence>